<keyword evidence="4" id="KW-1185">Reference proteome</keyword>
<evidence type="ECO:0000256" key="1">
    <source>
        <dbReference type="SAM" id="MobiDB-lite"/>
    </source>
</evidence>
<dbReference type="Proteomes" id="UP000509303">
    <property type="component" value="Chromosome"/>
</dbReference>
<name>A0A7H8NCT5_9ACTN</name>
<protein>
    <submittedName>
        <fullName evidence="3">Alpha/beta fold hydrolase</fullName>
    </submittedName>
</protein>
<dbReference type="InterPro" id="IPR050228">
    <property type="entry name" value="Carboxylesterase_BioH"/>
</dbReference>
<feature type="domain" description="AB hydrolase-1" evidence="2">
    <location>
        <begin position="41"/>
        <end position="277"/>
    </location>
</feature>
<feature type="region of interest" description="Disordered" evidence="1">
    <location>
        <begin position="285"/>
        <end position="306"/>
    </location>
</feature>
<dbReference type="InterPro" id="IPR000073">
    <property type="entry name" value="AB_hydrolase_1"/>
</dbReference>
<dbReference type="PANTHER" id="PTHR43194:SF2">
    <property type="entry name" value="PEROXISOMAL MEMBRANE PROTEIN LPX1"/>
    <property type="match status" value="1"/>
</dbReference>
<accession>A0A7H8NCT5</accession>
<proteinExistence type="predicted"/>
<dbReference type="AlphaFoldDB" id="A0A7H8NCT5"/>
<sequence length="306" mass="32612">MSRPPHLDLPPRAQAYALSTERGAFAVHDALPEGATAGTALLLPGFTGSKEDFITLLAPLSEAGFRVVAVDGRGQHESDGPADESAYARVELVRDVLAQAAAVGDGRPVHLLGHSLGGLIARSAVLREPAAFASLTLMSAGPGAVAESQQARLRMLTEALAAWEMPEVWRAMRQLDPPEAADASEPPVVQEFLQRRWLATRREQLTCTARQLMTEEDRVAELAEVALPMHVLSGAVDYVWPVPRMDAMAARLGAHRTVIAGAEHSPAVDRPAETARALIAFWRAAGPRPGDRAPGAARPNPRTPAP</sequence>
<dbReference type="EMBL" id="CP054929">
    <property type="protein sequence ID" value="QKW52234.1"/>
    <property type="molecule type" value="Genomic_DNA"/>
</dbReference>
<dbReference type="RefSeq" id="WP_176163939.1">
    <property type="nucleotide sequence ID" value="NZ_CP054929.1"/>
</dbReference>
<dbReference type="Gene3D" id="3.40.50.1820">
    <property type="entry name" value="alpha/beta hydrolase"/>
    <property type="match status" value="1"/>
</dbReference>
<evidence type="ECO:0000313" key="4">
    <source>
        <dbReference type="Proteomes" id="UP000509303"/>
    </source>
</evidence>
<dbReference type="SUPFAM" id="SSF53474">
    <property type="entry name" value="alpha/beta-Hydrolases"/>
    <property type="match status" value="1"/>
</dbReference>
<organism evidence="3 4">
    <name type="scientific">Streptomyces buecherae</name>
    <dbReference type="NCBI Taxonomy" id="2763006"/>
    <lineage>
        <taxon>Bacteria</taxon>
        <taxon>Bacillati</taxon>
        <taxon>Actinomycetota</taxon>
        <taxon>Actinomycetes</taxon>
        <taxon>Kitasatosporales</taxon>
        <taxon>Streptomycetaceae</taxon>
        <taxon>Streptomyces</taxon>
    </lineage>
</organism>
<dbReference type="PANTHER" id="PTHR43194">
    <property type="entry name" value="HYDROLASE ALPHA/BETA FOLD FAMILY"/>
    <property type="match status" value="1"/>
</dbReference>
<dbReference type="InterPro" id="IPR029058">
    <property type="entry name" value="AB_hydrolase_fold"/>
</dbReference>
<dbReference type="Pfam" id="PF12697">
    <property type="entry name" value="Abhydrolase_6"/>
    <property type="match status" value="1"/>
</dbReference>
<dbReference type="GO" id="GO:0016787">
    <property type="term" value="F:hydrolase activity"/>
    <property type="evidence" value="ECO:0007669"/>
    <property type="project" value="UniProtKB-KW"/>
</dbReference>
<keyword evidence="3" id="KW-0378">Hydrolase</keyword>
<reference evidence="3 4" key="1">
    <citation type="submission" date="2020-06" db="EMBL/GenBank/DDBJ databases">
        <title>Genome mining for natural products.</title>
        <authorList>
            <person name="Zhang B."/>
            <person name="Shi J."/>
            <person name="Ge H."/>
        </authorList>
    </citation>
    <scope>NUCLEOTIDE SEQUENCE [LARGE SCALE GENOMIC DNA]</scope>
    <source>
        <strain evidence="3 4">NA00687</strain>
    </source>
</reference>
<evidence type="ECO:0000259" key="2">
    <source>
        <dbReference type="Pfam" id="PF12697"/>
    </source>
</evidence>
<evidence type="ECO:0000313" key="3">
    <source>
        <dbReference type="EMBL" id="QKW52234.1"/>
    </source>
</evidence>
<gene>
    <name evidence="3" type="ORF">HUT08_24860</name>
</gene>